<feature type="transmembrane region" description="Helical" evidence="6">
    <location>
        <begin position="147"/>
        <end position="170"/>
    </location>
</feature>
<evidence type="ECO:0000256" key="3">
    <source>
        <dbReference type="ARBA" id="ARBA00022692"/>
    </source>
</evidence>
<keyword evidence="5 6" id="KW-0472">Membrane</keyword>
<feature type="transmembrane region" description="Helical" evidence="6">
    <location>
        <begin position="264"/>
        <end position="282"/>
    </location>
</feature>
<dbReference type="Proteomes" id="UP000034531">
    <property type="component" value="Unassembled WGS sequence"/>
</dbReference>
<evidence type="ECO:0000256" key="1">
    <source>
        <dbReference type="ARBA" id="ARBA00004651"/>
    </source>
</evidence>
<keyword evidence="4 6" id="KW-1133">Transmembrane helix</keyword>
<feature type="transmembrane region" description="Helical" evidence="6">
    <location>
        <begin position="288"/>
        <end position="311"/>
    </location>
</feature>
<feature type="transmembrane region" description="Helical" evidence="6">
    <location>
        <begin position="205"/>
        <end position="224"/>
    </location>
</feature>
<feature type="transmembrane region" description="Helical" evidence="6">
    <location>
        <begin position="115"/>
        <end position="141"/>
    </location>
</feature>
<feature type="transmembrane region" description="Helical" evidence="6">
    <location>
        <begin position="38"/>
        <end position="55"/>
    </location>
</feature>
<keyword evidence="2" id="KW-1003">Cell membrane</keyword>
<comment type="subcellular location">
    <subcellularLocation>
        <location evidence="1">Cell membrane</location>
        <topology evidence="1">Multi-pass membrane protein</topology>
    </subcellularLocation>
</comment>
<evidence type="ECO:0000256" key="2">
    <source>
        <dbReference type="ARBA" id="ARBA00022475"/>
    </source>
</evidence>
<proteinExistence type="predicted"/>
<dbReference type="PANTHER" id="PTHR39087">
    <property type="entry name" value="UPF0104 MEMBRANE PROTEIN MJ1595"/>
    <property type="match status" value="1"/>
</dbReference>
<gene>
    <name evidence="7" type="ORF">UT84_C0003G0055</name>
</gene>
<dbReference type="InterPro" id="IPR022791">
    <property type="entry name" value="L-PG_synthase/AglD"/>
</dbReference>
<evidence type="ECO:0000256" key="5">
    <source>
        <dbReference type="ARBA" id="ARBA00023136"/>
    </source>
</evidence>
<dbReference type="EMBL" id="LBYI01000003">
    <property type="protein sequence ID" value="KKR51060.1"/>
    <property type="molecule type" value="Genomic_DNA"/>
</dbReference>
<sequence>MKHLRFLLVALLVALAIWKLYPHFADFAKIYALKDNINYYYLIIGILAQSGQYIGDGLLSQTLLKIIGVKMNFKNTIRIASLNVVAAHLFPVGEAGSIATAYYFYKKLGITTQNFLFLSTSWSAITFSTLITMLLLSMFFIPHLPNINFNTVGIILIAFIIIAVSILLIFRRIIWEKLKNKIQKLGFYKEILEYKENLPIYRKAILSHKLLLVEAVIAAFIYYGTNIVTLSFSFLTFGSFPPIHLLTFAYALSMISGWVTLSPAGLGAAEATLILVFLQFGIDPAHTVASVLVFRLITFWIPIPAGAFSYISLKKQIAKEAGLKSEGE</sequence>
<dbReference type="PANTHER" id="PTHR39087:SF2">
    <property type="entry name" value="UPF0104 MEMBRANE PROTEIN MJ1595"/>
    <property type="match status" value="1"/>
</dbReference>
<protein>
    <recommendedName>
        <fullName evidence="9">Lysylphosphatidylglycerol synthetase/UPF0104</fullName>
    </recommendedName>
</protein>
<dbReference type="NCBIfam" id="TIGR00374">
    <property type="entry name" value="flippase-like domain"/>
    <property type="match status" value="1"/>
</dbReference>
<accession>A0A0G0TVF0</accession>
<name>A0A0G0TVF0_9BACT</name>
<evidence type="ECO:0000256" key="4">
    <source>
        <dbReference type="ARBA" id="ARBA00022989"/>
    </source>
</evidence>
<dbReference type="GO" id="GO:0005886">
    <property type="term" value="C:plasma membrane"/>
    <property type="evidence" value="ECO:0007669"/>
    <property type="project" value="UniProtKB-SubCell"/>
</dbReference>
<reference evidence="7 8" key="1">
    <citation type="journal article" date="2015" name="Nature">
        <title>rRNA introns, odd ribosomes, and small enigmatic genomes across a large radiation of phyla.</title>
        <authorList>
            <person name="Brown C.T."/>
            <person name="Hug L.A."/>
            <person name="Thomas B.C."/>
            <person name="Sharon I."/>
            <person name="Castelle C.J."/>
            <person name="Singh A."/>
            <person name="Wilkins M.J."/>
            <person name="Williams K.H."/>
            <person name="Banfield J.F."/>
        </authorList>
    </citation>
    <scope>NUCLEOTIDE SEQUENCE [LARGE SCALE GENOMIC DNA]</scope>
</reference>
<dbReference type="AlphaFoldDB" id="A0A0G0TVF0"/>
<evidence type="ECO:0000313" key="8">
    <source>
        <dbReference type="Proteomes" id="UP000034531"/>
    </source>
</evidence>
<evidence type="ECO:0008006" key="9">
    <source>
        <dbReference type="Google" id="ProtNLM"/>
    </source>
</evidence>
<evidence type="ECO:0000256" key="6">
    <source>
        <dbReference type="SAM" id="Phobius"/>
    </source>
</evidence>
<evidence type="ECO:0000313" key="7">
    <source>
        <dbReference type="EMBL" id="KKR51060.1"/>
    </source>
</evidence>
<organism evidence="7 8">
    <name type="scientific">Candidatus Curtissbacteria bacterium GW2011_GWA1_40_16</name>
    <dbReference type="NCBI Taxonomy" id="1618405"/>
    <lineage>
        <taxon>Bacteria</taxon>
        <taxon>Candidatus Curtissiibacteriota</taxon>
    </lineage>
</organism>
<keyword evidence="3 6" id="KW-0812">Transmembrane</keyword>
<comment type="caution">
    <text evidence="7">The sequence shown here is derived from an EMBL/GenBank/DDBJ whole genome shotgun (WGS) entry which is preliminary data.</text>
</comment>
<dbReference type="Pfam" id="PF03706">
    <property type="entry name" value="LPG_synthase_TM"/>
    <property type="match status" value="1"/>
</dbReference>